<dbReference type="RefSeq" id="WP_341398262.1">
    <property type="nucleotide sequence ID" value="NZ_JBBUTI010000004.1"/>
</dbReference>
<proteinExistence type="inferred from homology"/>
<dbReference type="InterPro" id="IPR001431">
    <property type="entry name" value="Pept_M16_Zn_BS"/>
</dbReference>
<organism evidence="7 8">
    <name type="scientific">Ideonella margarita</name>
    <dbReference type="NCBI Taxonomy" id="2984191"/>
    <lineage>
        <taxon>Bacteria</taxon>
        <taxon>Pseudomonadati</taxon>
        <taxon>Pseudomonadota</taxon>
        <taxon>Betaproteobacteria</taxon>
        <taxon>Burkholderiales</taxon>
        <taxon>Sphaerotilaceae</taxon>
        <taxon>Ideonella</taxon>
    </lineage>
</organism>
<dbReference type="SUPFAM" id="SSF63411">
    <property type="entry name" value="LuxS/MPP-like metallohydrolase"/>
    <property type="match status" value="4"/>
</dbReference>
<evidence type="ECO:0000259" key="5">
    <source>
        <dbReference type="Pfam" id="PF00675"/>
    </source>
</evidence>
<dbReference type="EMBL" id="JBBUTI010000004">
    <property type="protein sequence ID" value="MEK8045982.1"/>
    <property type="molecule type" value="Genomic_DNA"/>
</dbReference>
<feature type="domain" description="Peptidase M16 C-terminal" evidence="6">
    <location>
        <begin position="209"/>
        <end position="384"/>
    </location>
</feature>
<evidence type="ECO:0000256" key="3">
    <source>
        <dbReference type="RuleBase" id="RU004447"/>
    </source>
</evidence>
<dbReference type="InterPro" id="IPR011249">
    <property type="entry name" value="Metalloenz_LuxS/M16"/>
</dbReference>
<name>A0ABU9C6D8_9BURK</name>
<evidence type="ECO:0000313" key="8">
    <source>
        <dbReference type="Proteomes" id="UP001379945"/>
    </source>
</evidence>
<reference evidence="7 8" key="1">
    <citation type="submission" date="2024-04" db="EMBL/GenBank/DDBJ databases">
        <title>Novel species of the genus Ideonella isolated from streams.</title>
        <authorList>
            <person name="Lu H."/>
        </authorList>
    </citation>
    <scope>NUCLEOTIDE SEQUENCE [LARGE SCALE GENOMIC DNA]</scope>
    <source>
        <strain evidence="7 8">LYT19W</strain>
    </source>
</reference>
<feature type="chain" id="PRO_5046591931" evidence="4">
    <location>
        <begin position="28"/>
        <end position="914"/>
    </location>
</feature>
<dbReference type="InterPro" id="IPR007863">
    <property type="entry name" value="Peptidase_M16_C"/>
</dbReference>
<comment type="similarity">
    <text evidence="2 3">Belongs to the peptidase M16 family.</text>
</comment>
<protein>
    <submittedName>
        <fullName evidence="7">Pitrilysin family protein</fullName>
    </submittedName>
</protein>
<dbReference type="PANTHER" id="PTHR11851">
    <property type="entry name" value="METALLOPROTEASE"/>
    <property type="match status" value="1"/>
</dbReference>
<keyword evidence="4" id="KW-0732">Signal</keyword>
<evidence type="ECO:0000259" key="6">
    <source>
        <dbReference type="Pfam" id="PF05193"/>
    </source>
</evidence>
<dbReference type="PANTHER" id="PTHR11851:SF49">
    <property type="entry name" value="MITOCHONDRIAL-PROCESSING PEPTIDASE SUBUNIT ALPHA"/>
    <property type="match status" value="1"/>
</dbReference>
<comment type="caution">
    <text evidence="7">The sequence shown here is derived from an EMBL/GenBank/DDBJ whole genome shotgun (WGS) entry which is preliminary data.</text>
</comment>
<gene>
    <name evidence="7" type="ORF">AACH00_06450</name>
</gene>
<dbReference type="Gene3D" id="3.30.830.10">
    <property type="entry name" value="Metalloenzyme, LuxS/M16 peptidase-like"/>
    <property type="match status" value="4"/>
</dbReference>
<feature type="domain" description="Peptidase M16 N-terminal" evidence="5">
    <location>
        <begin position="56"/>
        <end position="201"/>
    </location>
</feature>
<evidence type="ECO:0000313" key="7">
    <source>
        <dbReference type="EMBL" id="MEK8045982.1"/>
    </source>
</evidence>
<evidence type="ECO:0000256" key="1">
    <source>
        <dbReference type="ARBA" id="ARBA00001947"/>
    </source>
</evidence>
<dbReference type="Proteomes" id="UP001379945">
    <property type="component" value="Unassembled WGS sequence"/>
</dbReference>
<sequence>MLKTLRQPEAWLLCLVALSPLATSSIAATAPAAKPPAAVHTVEGITEYRLPNGLQVLLAPDDSKPTTTVNLTYRVGSRHENYGETGMAHLLEHLLFKGTPSNPKVWAEFSRRGLRANGSTWLDRTNYFASFTANEDNLRWFLSWHADAMINSFIARKDLDTEMTVVRNEMEMGENDPGGVLFDKTTATMYQWHNYGKTTIGARTDVENVDIARLQAFYRTYYQPDNATLIVSGKFDVAKVMAWVMQDFGKLPKPKRVLPTLYTLDPVQDGDRSVTLRRQGGVPLIYSAYHVTPGAHPDSAPLQLLERVMAEAPAGRLHKRLVETGKASAVFAFGAQLFDPGFLLFGTQLAPGQSTDAARQELLATLEGVAANPITAEELERARARWLTDWNQQFSNPETVGVALSETVALGDWRLYFLQRDRVKAVTVADVNRVATQRLLRDNRTLAIYEPTEKPVRAPAPQVVDAATQLKDFKPVTTLAAVEAFEATPANIVKRTRTAEPAPGLKLALLAKGSRGDMVEATMALHMGDEPSLRGTEAAADLMIGLLDKGTARLDRQQLQDRLTALKAEVGFSGNATKVNVRITTTKANLPEVVALVGEMLRQPTFPDSVLNELRQAQLTNIEAMRKEPGAILGDALERHRSPYPRGDVRHVRGFDEQVEDLKRVSVADVRSFHQRFLGAAQAEFAAVGAMDDAAVEAAVAKALAGWRAPQAVQRVPDPLVNVPPVRLVFETPDKQNAVMSASLALPIKDLSPDQAALMVADFAFGSGGNSRLWKRIREGEGLSYGVGSRITWNSLEANSRWSAGAIYAPGNRAKVEAAFQEELARSVKDGFTASEVEQARNGLLNFRRLGRAQDGNLAGGLANNLYLNRSYAVSETVDKAIAAVTAEQASAAWRKYIQPTQLVLGVAGDFKGQ</sequence>
<dbReference type="Pfam" id="PF05193">
    <property type="entry name" value="Peptidase_M16_C"/>
    <property type="match status" value="2"/>
</dbReference>
<accession>A0ABU9C6D8</accession>
<comment type="cofactor">
    <cofactor evidence="1">
        <name>Zn(2+)</name>
        <dbReference type="ChEBI" id="CHEBI:29105"/>
    </cofactor>
</comment>
<feature type="signal peptide" evidence="4">
    <location>
        <begin position="1"/>
        <end position="27"/>
    </location>
</feature>
<dbReference type="PROSITE" id="PS00143">
    <property type="entry name" value="INSULINASE"/>
    <property type="match status" value="1"/>
</dbReference>
<dbReference type="Pfam" id="PF00675">
    <property type="entry name" value="Peptidase_M16"/>
    <property type="match status" value="1"/>
</dbReference>
<evidence type="ECO:0000256" key="4">
    <source>
        <dbReference type="SAM" id="SignalP"/>
    </source>
</evidence>
<evidence type="ECO:0000256" key="2">
    <source>
        <dbReference type="ARBA" id="ARBA00007261"/>
    </source>
</evidence>
<dbReference type="InterPro" id="IPR011765">
    <property type="entry name" value="Pept_M16_N"/>
</dbReference>
<feature type="domain" description="Peptidase M16 C-terminal" evidence="6">
    <location>
        <begin position="665"/>
        <end position="844"/>
    </location>
</feature>
<keyword evidence="8" id="KW-1185">Reference proteome</keyword>
<dbReference type="InterPro" id="IPR050361">
    <property type="entry name" value="MPP/UQCRC_Complex"/>
</dbReference>